<sequence>MQYLKSERFNSKQLMAGGVVLLSFGLLLDLHSLPSFLSKKTSGELCQEVVQSQTKLSRQQLARLLTVPEGDKKQKVQEILKDPYCKLVDLQVRVGATAQREAYQLEFEPQTWLVVLYEGDQYAGYRFNIR</sequence>
<protein>
    <submittedName>
        <fullName evidence="1">Uncharacterized protein</fullName>
    </submittedName>
</protein>
<evidence type="ECO:0000313" key="1">
    <source>
        <dbReference type="EMBL" id="CAA9368639.1"/>
    </source>
</evidence>
<reference evidence="1" key="1">
    <citation type="submission" date="2020-02" db="EMBL/GenBank/DDBJ databases">
        <authorList>
            <person name="Meier V. D."/>
        </authorList>
    </citation>
    <scope>NUCLEOTIDE SEQUENCE</scope>
    <source>
        <strain evidence="1">AVDCRST_MAG94</strain>
    </source>
</reference>
<organism evidence="1">
    <name type="scientific">uncultured Leptolyngbya sp</name>
    <dbReference type="NCBI Taxonomy" id="332963"/>
    <lineage>
        <taxon>Bacteria</taxon>
        <taxon>Bacillati</taxon>
        <taxon>Cyanobacteriota</taxon>
        <taxon>Cyanophyceae</taxon>
        <taxon>Leptolyngbyales</taxon>
        <taxon>Leptolyngbyaceae</taxon>
        <taxon>Leptolyngbya group</taxon>
        <taxon>Leptolyngbya</taxon>
        <taxon>environmental samples</taxon>
    </lineage>
</organism>
<name>A0A6J4MWW8_9CYAN</name>
<accession>A0A6J4MWW8</accession>
<proteinExistence type="predicted"/>
<dbReference type="AlphaFoldDB" id="A0A6J4MWW8"/>
<gene>
    <name evidence="1" type="ORF">AVDCRST_MAG94-3952</name>
</gene>
<dbReference type="EMBL" id="CADCTY010001373">
    <property type="protein sequence ID" value="CAA9368639.1"/>
    <property type="molecule type" value="Genomic_DNA"/>
</dbReference>